<protein>
    <submittedName>
        <fullName evidence="3">SRPBCC domain-containing protein</fullName>
    </submittedName>
</protein>
<organism evidence="3 4">
    <name type="scientific">Nocardioides panacihumi</name>
    <dbReference type="NCBI Taxonomy" id="400774"/>
    <lineage>
        <taxon>Bacteria</taxon>
        <taxon>Bacillati</taxon>
        <taxon>Actinomycetota</taxon>
        <taxon>Actinomycetes</taxon>
        <taxon>Propionibacteriales</taxon>
        <taxon>Nocardioidaceae</taxon>
        <taxon>Nocardioides</taxon>
    </lineage>
</organism>
<dbReference type="Proteomes" id="UP001500571">
    <property type="component" value="Unassembled WGS sequence"/>
</dbReference>
<evidence type="ECO:0000313" key="3">
    <source>
        <dbReference type="EMBL" id="GAA1973771.1"/>
    </source>
</evidence>
<dbReference type="InterPro" id="IPR013538">
    <property type="entry name" value="ASHA1/2-like_C"/>
</dbReference>
<dbReference type="CDD" id="cd07814">
    <property type="entry name" value="SRPBCC_CalC_Aha1-like"/>
    <property type="match status" value="1"/>
</dbReference>
<comment type="similarity">
    <text evidence="1">Belongs to the AHA1 family.</text>
</comment>
<accession>A0ABN2RRS3</accession>
<feature type="domain" description="Activator of Hsp90 ATPase homologue 1/2-like C-terminal" evidence="2">
    <location>
        <begin position="22"/>
        <end position="159"/>
    </location>
</feature>
<evidence type="ECO:0000313" key="4">
    <source>
        <dbReference type="Proteomes" id="UP001500571"/>
    </source>
</evidence>
<gene>
    <name evidence="3" type="ORF">GCM10009798_38740</name>
</gene>
<dbReference type="EMBL" id="BAAAPB010000005">
    <property type="protein sequence ID" value="GAA1973771.1"/>
    <property type="molecule type" value="Genomic_DNA"/>
</dbReference>
<dbReference type="RefSeq" id="WP_344047745.1">
    <property type="nucleotide sequence ID" value="NZ_BAAAPB010000005.1"/>
</dbReference>
<name>A0ABN2RRS3_9ACTN</name>
<proteinExistence type="inferred from homology"/>
<reference evidence="3 4" key="1">
    <citation type="journal article" date="2019" name="Int. J. Syst. Evol. Microbiol.">
        <title>The Global Catalogue of Microorganisms (GCM) 10K type strain sequencing project: providing services to taxonomists for standard genome sequencing and annotation.</title>
        <authorList>
            <consortium name="The Broad Institute Genomics Platform"/>
            <consortium name="The Broad Institute Genome Sequencing Center for Infectious Disease"/>
            <person name="Wu L."/>
            <person name="Ma J."/>
        </authorList>
    </citation>
    <scope>NUCLEOTIDE SEQUENCE [LARGE SCALE GENOMIC DNA]</scope>
    <source>
        <strain evidence="3 4">JCM 15309</strain>
    </source>
</reference>
<dbReference type="InterPro" id="IPR023393">
    <property type="entry name" value="START-like_dom_sf"/>
</dbReference>
<dbReference type="Pfam" id="PF08327">
    <property type="entry name" value="AHSA1"/>
    <property type="match status" value="1"/>
</dbReference>
<keyword evidence="4" id="KW-1185">Reference proteome</keyword>
<evidence type="ECO:0000259" key="2">
    <source>
        <dbReference type="Pfam" id="PF08327"/>
    </source>
</evidence>
<comment type="caution">
    <text evidence="3">The sequence shown here is derived from an EMBL/GenBank/DDBJ whole genome shotgun (WGS) entry which is preliminary data.</text>
</comment>
<dbReference type="SUPFAM" id="SSF55961">
    <property type="entry name" value="Bet v1-like"/>
    <property type="match status" value="1"/>
</dbReference>
<evidence type="ECO:0000256" key="1">
    <source>
        <dbReference type="ARBA" id="ARBA00006817"/>
    </source>
</evidence>
<dbReference type="Gene3D" id="3.30.530.20">
    <property type="match status" value="1"/>
</dbReference>
<sequence>MTVVSSHRDPERLTLAITSEFAAPPARVWQVWEDAQQLSRWWGPPTWPATFTRHDFAVDGRSHYYMTGPEGEHAYGAWKVTDLAPPHRLVFTDAFADADGEFLDDPAPMRIEVSIEDGGPGSRMTVTTHFSSLEHLQQVADMGMEEGMTLALGQIDGLLAEPASV</sequence>